<dbReference type="InterPro" id="IPR000073">
    <property type="entry name" value="AB_hydrolase_1"/>
</dbReference>
<dbReference type="InterPro" id="IPR029058">
    <property type="entry name" value="AB_hydrolase_fold"/>
</dbReference>
<keyword evidence="3" id="KW-1185">Reference proteome</keyword>
<evidence type="ECO:0000259" key="1">
    <source>
        <dbReference type="Pfam" id="PF12697"/>
    </source>
</evidence>
<feature type="domain" description="AB hydrolase-1" evidence="1">
    <location>
        <begin position="28"/>
        <end position="337"/>
    </location>
</feature>
<dbReference type="Pfam" id="PF12697">
    <property type="entry name" value="Abhydrolase_6"/>
    <property type="match status" value="1"/>
</dbReference>
<reference evidence="2 3" key="1">
    <citation type="submission" date="2014-06" db="EMBL/GenBank/DDBJ databases">
        <title>Evolutionary Origins and Diversification of the Mycorrhizal Mutualists.</title>
        <authorList>
            <consortium name="DOE Joint Genome Institute"/>
            <consortium name="Mycorrhizal Genomics Consortium"/>
            <person name="Kohler A."/>
            <person name="Kuo A."/>
            <person name="Nagy L.G."/>
            <person name="Floudas D."/>
            <person name="Copeland A."/>
            <person name="Barry K.W."/>
            <person name="Cichocki N."/>
            <person name="Veneault-Fourrey C."/>
            <person name="LaButti K."/>
            <person name="Lindquist E.A."/>
            <person name="Lipzen A."/>
            <person name="Lundell T."/>
            <person name="Morin E."/>
            <person name="Murat C."/>
            <person name="Riley R."/>
            <person name="Ohm R."/>
            <person name="Sun H."/>
            <person name="Tunlid A."/>
            <person name="Henrissat B."/>
            <person name="Grigoriev I.V."/>
            <person name="Hibbett D.S."/>
            <person name="Martin F."/>
        </authorList>
    </citation>
    <scope>NUCLEOTIDE SEQUENCE [LARGE SCALE GENOMIC DNA]</scope>
    <source>
        <strain evidence="2 3">SS14</strain>
    </source>
</reference>
<evidence type="ECO:0000313" key="2">
    <source>
        <dbReference type="EMBL" id="KIJ45941.1"/>
    </source>
</evidence>
<proteinExistence type="predicted"/>
<sequence length="344" mass="39029">MPTLAITEDREYFYRDSGAPNESSYKTLIIVHGHTFHSGIFERLFPLAKSRALRLICVNRRAYPDTTPYTPEELSIMNNGSEDERVELFQKLGVELALFVASVIDKCQLPKDGEIGFVSWSLGNIFGLCFLSAIDRVPEDIRNTIQKHVKTIILWDPPSAALGTLAPEVAWEPPVFDESIPLEQRNAAFVVWVSGYWNHQNLASHDFAQINCRDHVSDSGLKPTIVSLAESQALVSVADPTAGDKGENILVWDFYRKIIHKIARKAFLDPKIREMWSNAKFWNILCTMSPWNIVHGTWVLQDLMKERGDVENPMKFKQIENANHFAMWDDPEKAIAALDECIKG</sequence>
<organism evidence="2 3">
    <name type="scientific">Sphaerobolus stellatus (strain SS14)</name>
    <dbReference type="NCBI Taxonomy" id="990650"/>
    <lineage>
        <taxon>Eukaryota</taxon>
        <taxon>Fungi</taxon>
        <taxon>Dikarya</taxon>
        <taxon>Basidiomycota</taxon>
        <taxon>Agaricomycotina</taxon>
        <taxon>Agaricomycetes</taxon>
        <taxon>Phallomycetidae</taxon>
        <taxon>Geastrales</taxon>
        <taxon>Sphaerobolaceae</taxon>
        <taxon>Sphaerobolus</taxon>
    </lineage>
</organism>
<name>A0A0C9W3Z6_SPHS4</name>
<dbReference type="SUPFAM" id="SSF53474">
    <property type="entry name" value="alpha/beta-Hydrolases"/>
    <property type="match status" value="1"/>
</dbReference>
<dbReference type="EMBL" id="KN837110">
    <property type="protein sequence ID" value="KIJ45941.1"/>
    <property type="molecule type" value="Genomic_DNA"/>
</dbReference>
<evidence type="ECO:0000313" key="3">
    <source>
        <dbReference type="Proteomes" id="UP000054279"/>
    </source>
</evidence>
<protein>
    <submittedName>
        <fullName evidence="2">Unplaced genomic scaffold SPHSTscaffold_35, whole genome shotgun sequence</fullName>
    </submittedName>
</protein>
<dbReference type="OrthoDB" id="3466517at2759"/>
<accession>A0A0C9W3Z6</accession>
<dbReference type="Gene3D" id="3.40.50.1820">
    <property type="entry name" value="alpha/beta hydrolase"/>
    <property type="match status" value="1"/>
</dbReference>
<dbReference type="AlphaFoldDB" id="A0A0C9W3Z6"/>
<gene>
    <name evidence="2" type="ORF">M422DRAFT_166044</name>
</gene>
<dbReference type="Proteomes" id="UP000054279">
    <property type="component" value="Unassembled WGS sequence"/>
</dbReference>
<dbReference type="HOGENOM" id="CLU_045014_0_0_1"/>